<dbReference type="CDD" id="cd01562">
    <property type="entry name" value="Thr-dehyd"/>
    <property type="match status" value="1"/>
</dbReference>
<dbReference type="GO" id="GO:0009097">
    <property type="term" value="P:isoleucine biosynthetic process"/>
    <property type="evidence" value="ECO:0007669"/>
    <property type="project" value="TreeGrafter"/>
</dbReference>
<keyword evidence="8" id="KW-1185">Reference proteome</keyword>
<proteinExistence type="predicted"/>
<dbReference type="Proteomes" id="UP001347796">
    <property type="component" value="Unassembled WGS sequence"/>
</dbReference>
<evidence type="ECO:0000256" key="2">
    <source>
        <dbReference type="ARBA" id="ARBA00022898"/>
    </source>
</evidence>
<feature type="domain" description="Tryptophan synthase beta chain-like PALP" evidence="6">
    <location>
        <begin position="27"/>
        <end position="305"/>
    </location>
</feature>
<organism evidence="7 8">
    <name type="scientific">Patella caerulea</name>
    <name type="common">Rayed Mediterranean limpet</name>
    <dbReference type="NCBI Taxonomy" id="87958"/>
    <lineage>
        <taxon>Eukaryota</taxon>
        <taxon>Metazoa</taxon>
        <taxon>Spiralia</taxon>
        <taxon>Lophotrochozoa</taxon>
        <taxon>Mollusca</taxon>
        <taxon>Gastropoda</taxon>
        <taxon>Patellogastropoda</taxon>
        <taxon>Patelloidea</taxon>
        <taxon>Patellidae</taxon>
        <taxon>Patella</taxon>
    </lineage>
</organism>
<dbReference type="InterPro" id="IPR036052">
    <property type="entry name" value="TrpB-like_PALP_sf"/>
</dbReference>
<evidence type="ECO:0000256" key="5">
    <source>
        <dbReference type="ARBA" id="ARBA00042605"/>
    </source>
</evidence>
<dbReference type="GO" id="GO:0006565">
    <property type="term" value="P:L-serine catabolic process"/>
    <property type="evidence" value="ECO:0007669"/>
    <property type="project" value="TreeGrafter"/>
</dbReference>
<evidence type="ECO:0000259" key="6">
    <source>
        <dbReference type="Pfam" id="PF00291"/>
    </source>
</evidence>
<protein>
    <recommendedName>
        <fullName evidence="4">L-serine deaminase</fullName>
    </recommendedName>
    <alternativeName>
        <fullName evidence="5">L-threonine dehydratase</fullName>
    </alternativeName>
</protein>
<evidence type="ECO:0000313" key="7">
    <source>
        <dbReference type="EMBL" id="KAK6169950.1"/>
    </source>
</evidence>
<evidence type="ECO:0000256" key="3">
    <source>
        <dbReference type="ARBA" id="ARBA00023239"/>
    </source>
</evidence>
<name>A0AAN8PGJ9_PATCE</name>
<dbReference type="GO" id="GO:0006567">
    <property type="term" value="P:L-threonine catabolic process"/>
    <property type="evidence" value="ECO:0007669"/>
    <property type="project" value="TreeGrafter"/>
</dbReference>
<sequence length="323" mass="34276">MKVQSTMRAIALQEIVEAQETIKGYALRTPLIPLYCDSQWGKIYLKLENLQPTGSFKVRGASNALAALKSEKLTKVYTASAGNFAQGLARNSGILGLDCSVVVPDHTPDVKTAAIEQYGGKVIRVPYDTWWNIMINHSHPGMEGKFIHSVAEPSVIAGNGTIGLEILEDLPDVDAVVVPYGGGGLITGISSAIKSKKANVKIFAAEVETAAPLSKALEVGEPAECEYRPSFVDCIGSRSVLNEMWPYVKKLVDSSLVVTLKQIADSMKLLADRNHVIAEGGAAAPVSAALNGSAGKGNIVCVISGGNIDKNIFSQILKNSIPT</sequence>
<keyword evidence="3" id="KW-0456">Lyase</keyword>
<dbReference type="InterPro" id="IPR001926">
    <property type="entry name" value="TrpB-like_PALP"/>
</dbReference>
<accession>A0AAN8PGJ9</accession>
<keyword evidence="2" id="KW-0663">Pyridoxal phosphate</keyword>
<reference evidence="7 8" key="1">
    <citation type="submission" date="2024-01" db="EMBL/GenBank/DDBJ databases">
        <title>The genome of the rayed Mediterranean limpet Patella caerulea (Linnaeus, 1758).</title>
        <authorList>
            <person name="Anh-Thu Weber A."/>
            <person name="Halstead-Nussloch G."/>
        </authorList>
    </citation>
    <scope>NUCLEOTIDE SEQUENCE [LARGE SCALE GENOMIC DNA]</scope>
    <source>
        <strain evidence="7">AATW-2023a</strain>
        <tissue evidence="7">Whole specimen</tissue>
    </source>
</reference>
<comment type="caution">
    <text evidence="7">The sequence shown here is derived from an EMBL/GenBank/DDBJ whole genome shotgun (WGS) entry which is preliminary data.</text>
</comment>
<dbReference type="InterPro" id="IPR050147">
    <property type="entry name" value="Ser/Thr_Dehydratase"/>
</dbReference>
<dbReference type="Pfam" id="PF00291">
    <property type="entry name" value="PALP"/>
    <property type="match status" value="1"/>
</dbReference>
<dbReference type="EMBL" id="JAZGQO010000014">
    <property type="protein sequence ID" value="KAK6169950.1"/>
    <property type="molecule type" value="Genomic_DNA"/>
</dbReference>
<dbReference type="GO" id="GO:0003941">
    <property type="term" value="F:L-serine ammonia-lyase activity"/>
    <property type="evidence" value="ECO:0007669"/>
    <property type="project" value="TreeGrafter"/>
</dbReference>
<evidence type="ECO:0000256" key="1">
    <source>
        <dbReference type="ARBA" id="ARBA00001933"/>
    </source>
</evidence>
<dbReference type="PANTHER" id="PTHR48078">
    <property type="entry name" value="THREONINE DEHYDRATASE, MITOCHONDRIAL-RELATED"/>
    <property type="match status" value="1"/>
</dbReference>
<dbReference type="Gene3D" id="3.40.50.1100">
    <property type="match status" value="2"/>
</dbReference>
<gene>
    <name evidence="7" type="ORF">SNE40_018466</name>
</gene>
<dbReference type="PANTHER" id="PTHR48078:SF6">
    <property type="entry name" value="L-THREONINE DEHYDRATASE CATABOLIC TDCB"/>
    <property type="match status" value="1"/>
</dbReference>
<dbReference type="SUPFAM" id="SSF53686">
    <property type="entry name" value="Tryptophan synthase beta subunit-like PLP-dependent enzymes"/>
    <property type="match status" value="1"/>
</dbReference>
<comment type="cofactor">
    <cofactor evidence="1">
        <name>pyridoxal 5'-phosphate</name>
        <dbReference type="ChEBI" id="CHEBI:597326"/>
    </cofactor>
</comment>
<dbReference type="AlphaFoldDB" id="A0AAN8PGJ9"/>
<evidence type="ECO:0000256" key="4">
    <source>
        <dbReference type="ARBA" id="ARBA00041766"/>
    </source>
</evidence>
<evidence type="ECO:0000313" key="8">
    <source>
        <dbReference type="Proteomes" id="UP001347796"/>
    </source>
</evidence>
<dbReference type="GO" id="GO:0004794">
    <property type="term" value="F:threonine deaminase activity"/>
    <property type="evidence" value="ECO:0007669"/>
    <property type="project" value="TreeGrafter"/>
</dbReference>